<evidence type="ECO:0008006" key="3">
    <source>
        <dbReference type="Google" id="ProtNLM"/>
    </source>
</evidence>
<dbReference type="Proteomes" id="UP001211173">
    <property type="component" value="Unassembled WGS sequence"/>
</dbReference>
<gene>
    <name evidence="1" type="ORF">PNE06_12145</name>
</gene>
<comment type="caution">
    <text evidence="1">The sequence shown here is derived from an EMBL/GenBank/DDBJ whole genome shotgun (WGS) entry which is preliminary data.</text>
</comment>
<evidence type="ECO:0000313" key="1">
    <source>
        <dbReference type="EMBL" id="MDB7933823.1"/>
    </source>
</evidence>
<name>A0AAW6CFP3_FLAPL</name>
<dbReference type="RefSeq" id="WP_195384188.1">
    <property type="nucleotide sequence ID" value="NZ_BAABXT010000001.1"/>
</dbReference>
<sequence length="62" mass="7241">MEKLQNRGECGKLIVKDGWVICPKCKTMKLLRLPPDGKVKAYVYCRHCKQERYLDIDLSLSQ</sequence>
<reference evidence="1" key="1">
    <citation type="submission" date="2023-01" db="EMBL/GenBank/DDBJ databases">
        <title>Human gut microbiome strain richness.</title>
        <authorList>
            <person name="Chen-Liaw A."/>
        </authorList>
    </citation>
    <scope>NUCLEOTIDE SEQUENCE</scope>
    <source>
        <strain evidence="1">1001287st1_F4_1001285I_161205</strain>
    </source>
</reference>
<dbReference type="Pfam" id="PF14205">
    <property type="entry name" value="Cys_rich_KTR"/>
    <property type="match status" value="1"/>
</dbReference>
<dbReference type="InterPro" id="IPR025957">
    <property type="entry name" value="Cys_rich_KTR"/>
</dbReference>
<proteinExistence type="predicted"/>
<organism evidence="1 2">
    <name type="scientific">Flavonifractor plautii</name>
    <name type="common">Fusobacterium plautii</name>
    <dbReference type="NCBI Taxonomy" id="292800"/>
    <lineage>
        <taxon>Bacteria</taxon>
        <taxon>Bacillati</taxon>
        <taxon>Bacillota</taxon>
        <taxon>Clostridia</taxon>
        <taxon>Eubacteriales</taxon>
        <taxon>Oscillospiraceae</taxon>
        <taxon>Flavonifractor</taxon>
    </lineage>
</organism>
<accession>A0AAW6CFP3</accession>
<dbReference type="EMBL" id="JAQLWV010000017">
    <property type="protein sequence ID" value="MDB7933823.1"/>
    <property type="molecule type" value="Genomic_DNA"/>
</dbReference>
<protein>
    <recommendedName>
        <fullName evidence="3">Conjugal transfer protein</fullName>
    </recommendedName>
</protein>
<dbReference type="AlphaFoldDB" id="A0AAW6CFP3"/>
<evidence type="ECO:0000313" key="2">
    <source>
        <dbReference type="Proteomes" id="UP001211173"/>
    </source>
</evidence>